<dbReference type="InterPro" id="IPR037033">
    <property type="entry name" value="DNA-dir_RNAP_su2_hyb_sf"/>
</dbReference>
<dbReference type="GO" id="GO:0032549">
    <property type="term" value="F:ribonucleoside binding"/>
    <property type="evidence" value="ECO:0007669"/>
    <property type="project" value="InterPro"/>
</dbReference>
<evidence type="ECO:0000313" key="10">
    <source>
        <dbReference type="Proteomes" id="UP000834106"/>
    </source>
</evidence>
<evidence type="ECO:0000259" key="8">
    <source>
        <dbReference type="Pfam" id="PF00562"/>
    </source>
</evidence>
<dbReference type="GO" id="GO:0003677">
    <property type="term" value="F:DNA binding"/>
    <property type="evidence" value="ECO:0007669"/>
    <property type="project" value="InterPro"/>
</dbReference>
<dbReference type="Pfam" id="PF00562">
    <property type="entry name" value="RNA_pol_Rpb2_6"/>
    <property type="match status" value="1"/>
</dbReference>
<keyword evidence="10" id="KW-1185">Reference proteome</keyword>
<keyword evidence="5" id="KW-0548">Nucleotidyltransferase</keyword>
<feature type="region of interest" description="Disordered" evidence="7">
    <location>
        <begin position="1"/>
        <end position="30"/>
    </location>
</feature>
<keyword evidence="3" id="KW-0240">DNA-directed RNA polymerase</keyword>
<feature type="compositionally biased region" description="Low complexity" evidence="7">
    <location>
        <begin position="9"/>
        <end position="27"/>
    </location>
</feature>
<feature type="domain" description="DNA-directed RNA polymerase subunit 2 hybrid-binding" evidence="8">
    <location>
        <begin position="26"/>
        <end position="91"/>
    </location>
</feature>
<name>A0AAD2E4J8_9LAMI</name>
<sequence>MALFKQLISTKTQTSSSSTRKPPGSSRIFKTPQTPIVRTKSYEKYNIDDYPLGTNAIVAVLAYSGYDMEDAMVLNKSSVDRGMCHGYIYQMNWYGALWILNSWDGGGIDGSEVVEKGQERVNMVVNFEKSRRGYFQIRKEGGEIFVSLLNMKERFTFMKAVNMEKVIYDIIEKFELTSFLAYS</sequence>
<dbReference type="Gene3D" id="2.40.270.10">
    <property type="entry name" value="DNA-directed RNA polymerase, subunit 2, domain 6"/>
    <property type="match status" value="1"/>
</dbReference>
<dbReference type="InterPro" id="IPR014724">
    <property type="entry name" value="RNA_pol_RPB2_OB-fold"/>
</dbReference>
<dbReference type="GO" id="GO:0000428">
    <property type="term" value="C:DNA-directed RNA polymerase complex"/>
    <property type="evidence" value="ECO:0007669"/>
    <property type="project" value="UniProtKB-KW"/>
</dbReference>
<evidence type="ECO:0000256" key="5">
    <source>
        <dbReference type="ARBA" id="ARBA00022695"/>
    </source>
</evidence>
<keyword evidence="4" id="KW-0808">Transferase</keyword>
<dbReference type="SUPFAM" id="SSF64484">
    <property type="entry name" value="beta and beta-prime subunits of DNA dependent RNA-polymerase"/>
    <property type="match status" value="1"/>
</dbReference>
<proteinExistence type="inferred from homology"/>
<reference evidence="9" key="1">
    <citation type="submission" date="2023-05" db="EMBL/GenBank/DDBJ databases">
        <authorList>
            <person name="Huff M."/>
        </authorList>
    </citation>
    <scope>NUCLEOTIDE SEQUENCE</scope>
</reference>
<evidence type="ECO:0000256" key="4">
    <source>
        <dbReference type="ARBA" id="ARBA00022679"/>
    </source>
</evidence>
<dbReference type="Proteomes" id="UP000834106">
    <property type="component" value="Chromosome 13"/>
</dbReference>
<comment type="similarity">
    <text evidence="1">Belongs to the RNA polymerase beta chain family.</text>
</comment>
<evidence type="ECO:0000256" key="1">
    <source>
        <dbReference type="ARBA" id="ARBA00006835"/>
    </source>
</evidence>
<dbReference type="EC" id="2.7.7.6" evidence="2"/>
<dbReference type="GO" id="GO:0006351">
    <property type="term" value="P:DNA-templated transcription"/>
    <property type="evidence" value="ECO:0007669"/>
    <property type="project" value="InterPro"/>
</dbReference>
<evidence type="ECO:0000256" key="7">
    <source>
        <dbReference type="SAM" id="MobiDB-lite"/>
    </source>
</evidence>
<keyword evidence="6" id="KW-0804">Transcription</keyword>
<dbReference type="EMBL" id="OU503048">
    <property type="protein sequence ID" value="CAI9774521.1"/>
    <property type="molecule type" value="Genomic_DNA"/>
</dbReference>
<gene>
    <name evidence="9" type="ORF">FPE_LOCUS21951</name>
</gene>
<dbReference type="GO" id="GO:0003899">
    <property type="term" value="F:DNA-directed RNA polymerase activity"/>
    <property type="evidence" value="ECO:0007669"/>
    <property type="project" value="UniProtKB-EC"/>
</dbReference>
<evidence type="ECO:0000313" key="9">
    <source>
        <dbReference type="EMBL" id="CAI9774521.1"/>
    </source>
</evidence>
<dbReference type="PANTHER" id="PTHR20856">
    <property type="entry name" value="DNA-DIRECTED RNA POLYMERASE I SUBUNIT 2"/>
    <property type="match status" value="1"/>
</dbReference>
<evidence type="ECO:0000256" key="3">
    <source>
        <dbReference type="ARBA" id="ARBA00022478"/>
    </source>
</evidence>
<dbReference type="InterPro" id="IPR007120">
    <property type="entry name" value="DNA-dir_RNAP_su2_dom"/>
</dbReference>
<dbReference type="InterPro" id="IPR015712">
    <property type="entry name" value="DNA-dir_RNA_pol_su2"/>
</dbReference>
<evidence type="ECO:0000256" key="6">
    <source>
        <dbReference type="ARBA" id="ARBA00023163"/>
    </source>
</evidence>
<evidence type="ECO:0000256" key="2">
    <source>
        <dbReference type="ARBA" id="ARBA00012418"/>
    </source>
</evidence>
<organism evidence="9 10">
    <name type="scientific">Fraxinus pennsylvanica</name>
    <dbReference type="NCBI Taxonomy" id="56036"/>
    <lineage>
        <taxon>Eukaryota</taxon>
        <taxon>Viridiplantae</taxon>
        <taxon>Streptophyta</taxon>
        <taxon>Embryophyta</taxon>
        <taxon>Tracheophyta</taxon>
        <taxon>Spermatophyta</taxon>
        <taxon>Magnoliopsida</taxon>
        <taxon>eudicotyledons</taxon>
        <taxon>Gunneridae</taxon>
        <taxon>Pentapetalae</taxon>
        <taxon>asterids</taxon>
        <taxon>lamiids</taxon>
        <taxon>Lamiales</taxon>
        <taxon>Oleaceae</taxon>
        <taxon>Oleeae</taxon>
        <taxon>Fraxinus</taxon>
    </lineage>
</organism>
<protein>
    <recommendedName>
        <fullName evidence="2">DNA-directed RNA polymerase</fullName>
        <ecNumber evidence="2">2.7.7.6</ecNumber>
    </recommendedName>
</protein>
<accession>A0AAD2E4J8</accession>
<dbReference type="AlphaFoldDB" id="A0AAD2E4J8"/>
<dbReference type="Gene3D" id="2.40.50.150">
    <property type="match status" value="1"/>
</dbReference>